<feature type="signal peptide" evidence="1">
    <location>
        <begin position="1"/>
        <end position="21"/>
    </location>
</feature>
<evidence type="ECO:0000256" key="1">
    <source>
        <dbReference type="SAM" id="SignalP"/>
    </source>
</evidence>
<keyword evidence="3" id="KW-1185">Reference proteome</keyword>
<proteinExistence type="predicted"/>
<evidence type="ECO:0000313" key="2">
    <source>
        <dbReference type="EMBL" id="MEJ6009013.1"/>
    </source>
</evidence>
<dbReference type="Proteomes" id="UP001379235">
    <property type="component" value="Unassembled WGS sequence"/>
</dbReference>
<name>A0ABU8S4X7_9SPHN</name>
<protein>
    <submittedName>
        <fullName evidence="2">Uncharacterized protein</fullName>
    </submittedName>
</protein>
<feature type="chain" id="PRO_5047221159" evidence="1">
    <location>
        <begin position="22"/>
        <end position="174"/>
    </location>
</feature>
<dbReference type="EMBL" id="JBBHJY010000001">
    <property type="protein sequence ID" value="MEJ6009013.1"/>
    <property type="molecule type" value="Genomic_DNA"/>
</dbReference>
<organism evidence="2 3">
    <name type="scientific">Novosphingobium aquae</name>
    <dbReference type="NCBI Taxonomy" id="3133435"/>
    <lineage>
        <taxon>Bacteria</taxon>
        <taxon>Pseudomonadati</taxon>
        <taxon>Pseudomonadota</taxon>
        <taxon>Alphaproteobacteria</taxon>
        <taxon>Sphingomonadales</taxon>
        <taxon>Sphingomonadaceae</taxon>
        <taxon>Novosphingobium</taxon>
    </lineage>
</organism>
<comment type="caution">
    <text evidence="2">The sequence shown here is derived from an EMBL/GenBank/DDBJ whole genome shotgun (WGS) entry which is preliminary data.</text>
</comment>
<accession>A0ABU8S4X7</accession>
<evidence type="ECO:0000313" key="3">
    <source>
        <dbReference type="Proteomes" id="UP001379235"/>
    </source>
</evidence>
<sequence>MRALALTLSLISLASSQAAMAADAACLAPREATAVASYALPSVIAGTSQRCSPVLGKDAYLTREGMKLSARYGPGKAAAWPAAKAALLKMGGAGDMTDAVRKLPDATVQPLVDGLVTSMVVEQMPTDRCSSIDRALWLLSPLPPENTAELIALSLGLMAQGKNPRIGRIAICKG</sequence>
<keyword evidence="1" id="KW-0732">Signal</keyword>
<gene>
    <name evidence="2" type="ORF">WG900_03660</name>
</gene>
<dbReference type="RefSeq" id="WP_339964740.1">
    <property type="nucleotide sequence ID" value="NZ_JBBHJY010000001.1"/>
</dbReference>
<reference evidence="2 3" key="1">
    <citation type="submission" date="2024-03" db="EMBL/GenBank/DDBJ databases">
        <authorList>
            <person name="Jo J.-H."/>
        </authorList>
    </citation>
    <scope>NUCLEOTIDE SEQUENCE [LARGE SCALE GENOMIC DNA]</scope>
    <source>
        <strain evidence="2 3">AS3R-12</strain>
    </source>
</reference>